<name>A0AAW1PAW6_9CHLO</name>
<dbReference type="EMBL" id="JALJOQ010000047">
    <property type="protein sequence ID" value="KAK9804929.1"/>
    <property type="molecule type" value="Genomic_DNA"/>
</dbReference>
<evidence type="ECO:0000256" key="5">
    <source>
        <dbReference type="ARBA" id="ARBA00023163"/>
    </source>
</evidence>
<evidence type="ECO:0000313" key="8">
    <source>
        <dbReference type="Proteomes" id="UP001465755"/>
    </source>
</evidence>
<comment type="subcellular location">
    <subcellularLocation>
        <location evidence="1">Nucleus</location>
    </subcellularLocation>
</comment>
<evidence type="ECO:0000256" key="4">
    <source>
        <dbReference type="ARBA" id="ARBA00023054"/>
    </source>
</evidence>
<keyword evidence="8" id="KW-1185">Reference proteome</keyword>
<dbReference type="GO" id="GO:0005634">
    <property type="term" value="C:nucleus"/>
    <property type="evidence" value="ECO:0007669"/>
    <property type="project" value="UniProtKB-SubCell"/>
</dbReference>
<keyword evidence="4" id="KW-0175">Coiled coil</keyword>
<protein>
    <recommendedName>
        <fullName evidence="9">Mediator of RNA polymerase II transcription subunit 21</fullName>
    </recommendedName>
</protein>
<accession>A0AAW1PAW6</accession>
<organism evidence="7 8">
    <name type="scientific">Symbiochloris irregularis</name>
    <dbReference type="NCBI Taxonomy" id="706552"/>
    <lineage>
        <taxon>Eukaryota</taxon>
        <taxon>Viridiplantae</taxon>
        <taxon>Chlorophyta</taxon>
        <taxon>core chlorophytes</taxon>
        <taxon>Trebouxiophyceae</taxon>
        <taxon>Trebouxiales</taxon>
        <taxon>Trebouxiaceae</taxon>
        <taxon>Symbiochloris</taxon>
    </lineage>
</organism>
<evidence type="ECO:0008006" key="9">
    <source>
        <dbReference type="Google" id="ProtNLM"/>
    </source>
</evidence>
<evidence type="ECO:0000256" key="3">
    <source>
        <dbReference type="ARBA" id="ARBA00023015"/>
    </source>
</evidence>
<keyword evidence="6" id="KW-0539">Nucleus</keyword>
<evidence type="ECO:0000256" key="1">
    <source>
        <dbReference type="ARBA" id="ARBA00004123"/>
    </source>
</evidence>
<dbReference type="InterPro" id="IPR021640">
    <property type="entry name" value="Mediator_Med28"/>
</dbReference>
<evidence type="ECO:0000256" key="6">
    <source>
        <dbReference type="ARBA" id="ARBA00023242"/>
    </source>
</evidence>
<proteinExistence type="inferred from homology"/>
<evidence type="ECO:0000256" key="2">
    <source>
        <dbReference type="ARBA" id="ARBA00005571"/>
    </source>
</evidence>
<keyword evidence="5" id="KW-0804">Transcription</keyword>
<reference evidence="7 8" key="1">
    <citation type="journal article" date="2024" name="Nat. Commun.">
        <title>Phylogenomics reveals the evolutionary origins of lichenization in chlorophyte algae.</title>
        <authorList>
            <person name="Puginier C."/>
            <person name="Libourel C."/>
            <person name="Otte J."/>
            <person name="Skaloud P."/>
            <person name="Haon M."/>
            <person name="Grisel S."/>
            <person name="Petersen M."/>
            <person name="Berrin J.G."/>
            <person name="Delaux P.M."/>
            <person name="Dal Grande F."/>
            <person name="Keller J."/>
        </authorList>
    </citation>
    <scope>NUCLEOTIDE SEQUENCE [LARGE SCALE GENOMIC DNA]</scope>
    <source>
        <strain evidence="7 8">SAG 2036</strain>
    </source>
</reference>
<gene>
    <name evidence="7" type="ORF">WJX73_000013</name>
</gene>
<dbReference type="Proteomes" id="UP001465755">
    <property type="component" value="Unassembled WGS sequence"/>
</dbReference>
<comment type="similarity">
    <text evidence="2">Belongs to the Mediator complex subunit 28 family.</text>
</comment>
<sequence length="117" mass="12830">MSRAQEIKLLERLETALAQLLTLVFEEGATPGLDDPDQDRRTVEVRLATAAFAEAVKSLEGYLSAIANTRPTDDLEALLQAKEGLKRDMEAKETLIQNCIARQPGNDSGHTGPIRQL</sequence>
<comment type="caution">
    <text evidence="7">The sequence shown here is derived from an EMBL/GenBank/DDBJ whole genome shotgun (WGS) entry which is preliminary data.</text>
</comment>
<dbReference type="AlphaFoldDB" id="A0AAW1PAW6"/>
<keyword evidence="3" id="KW-0805">Transcription regulation</keyword>
<dbReference type="Pfam" id="PF11594">
    <property type="entry name" value="Med28"/>
    <property type="match status" value="1"/>
</dbReference>
<evidence type="ECO:0000313" key="7">
    <source>
        <dbReference type="EMBL" id="KAK9804929.1"/>
    </source>
</evidence>